<dbReference type="Proteomes" id="UP000076858">
    <property type="component" value="Unassembled WGS sequence"/>
</dbReference>
<dbReference type="SUPFAM" id="SSF53474">
    <property type="entry name" value="alpha/beta-Hydrolases"/>
    <property type="match status" value="1"/>
</dbReference>
<dbReference type="OrthoDB" id="6020543at2759"/>
<organism evidence="2 3">
    <name type="scientific">Daphnia magna</name>
    <dbReference type="NCBI Taxonomy" id="35525"/>
    <lineage>
        <taxon>Eukaryota</taxon>
        <taxon>Metazoa</taxon>
        <taxon>Ecdysozoa</taxon>
        <taxon>Arthropoda</taxon>
        <taxon>Crustacea</taxon>
        <taxon>Branchiopoda</taxon>
        <taxon>Diplostraca</taxon>
        <taxon>Cladocera</taxon>
        <taxon>Anomopoda</taxon>
        <taxon>Daphniidae</taxon>
        <taxon>Daphnia</taxon>
    </lineage>
</organism>
<sequence>MSRRHVLSLTAAPRLMILLMALLPAILAAPPSLAASPLGTYNIQSGSITTSGISSGAVMATQFHVIHSSSINGVGIFAGVPYGCALGLVAESLNCMLYPNLIVMANLYARVSTYDFYANIDSVNGLVNDRVFIFHGTEDSVVNPGSGDNVETFYNQYNSQVYKKNDIAAQHCMPTDNYGGACDQLNSDSYINNCGYNGAFEMSNYLYGGGLRRPSGNEAIMSNLIEFDQSEFFEISAPSASSMDTVGYVYVPTRCANGAQCKLHVAFHGCQQGREEIGNVYAVHAGYLEVAELNDIIVLFPQAIKTALSNPQGCWDWWGYNNYLYDTRNGNQIVAVKRMVDKMTGFFI</sequence>
<dbReference type="Gene3D" id="3.40.50.1820">
    <property type="entry name" value="alpha/beta hydrolase"/>
    <property type="match status" value="2"/>
</dbReference>
<dbReference type="STRING" id="35525.A0A164WZR0"/>
<protein>
    <recommendedName>
        <fullName evidence="4">Polyhydroxybutyrate depolymerase</fullName>
    </recommendedName>
</protein>
<reference evidence="2 3" key="1">
    <citation type="submission" date="2016-03" db="EMBL/GenBank/DDBJ databases">
        <title>EvidentialGene: Evidence-directed Construction of Genes on Genomes.</title>
        <authorList>
            <person name="Gilbert D.G."/>
            <person name="Choi J.-H."/>
            <person name="Mockaitis K."/>
            <person name="Colbourne J."/>
            <person name="Pfrender M."/>
        </authorList>
    </citation>
    <scope>NUCLEOTIDE SEQUENCE [LARGE SCALE GENOMIC DNA]</scope>
    <source>
        <strain evidence="2 3">Xinb3</strain>
        <tissue evidence="2">Complete organism</tissue>
    </source>
</reference>
<dbReference type="AlphaFoldDB" id="A0A164WZR0"/>
<gene>
    <name evidence="2" type="ORF">APZ42_021101</name>
</gene>
<feature type="chain" id="PRO_5007854261" description="Polyhydroxybutyrate depolymerase" evidence="1">
    <location>
        <begin position="29"/>
        <end position="348"/>
    </location>
</feature>
<accession>A0A164WZR0</accession>
<evidence type="ECO:0000313" key="2">
    <source>
        <dbReference type="EMBL" id="KZS13733.1"/>
    </source>
</evidence>
<dbReference type="PANTHER" id="PTHR42972:SF8">
    <property type="entry name" value="POLYHYDROXYBUTYRATE DEPOLYMERASE"/>
    <property type="match status" value="1"/>
</dbReference>
<dbReference type="EMBL" id="LRGB01001036">
    <property type="protein sequence ID" value="KZS13733.1"/>
    <property type="molecule type" value="Genomic_DNA"/>
</dbReference>
<dbReference type="PANTHER" id="PTHR42972">
    <property type="entry name" value="TOL-PAL SYSTEM PROTEIN TOLB"/>
    <property type="match status" value="1"/>
</dbReference>
<proteinExistence type="predicted"/>
<keyword evidence="3" id="KW-1185">Reference proteome</keyword>
<evidence type="ECO:0008006" key="4">
    <source>
        <dbReference type="Google" id="ProtNLM"/>
    </source>
</evidence>
<comment type="caution">
    <text evidence="2">The sequence shown here is derived from an EMBL/GenBank/DDBJ whole genome shotgun (WGS) entry which is preliminary data.</text>
</comment>
<feature type="signal peptide" evidence="1">
    <location>
        <begin position="1"/>
        <end position="28"/>
    </location>
</feature>
<dbReference type="InterPro" id="IPR029058">
    <property type="entry name" value="AB_hydrolase_fold"/>
</dbReference>
<evidence type="ECO:0000256" key="1">
    <source>
        <dbReference type="SAM" id="SignalP"/>
    </source>
</evidence>
<name>A0A164WZR0_9CRUS</name>
<keyword evidence="1" id="KW-0732">Signal</keyword>
<evidence type="ECO:0000313" key="3">
    <source>
        <dbReference type="Proteomes" id="UP000076858"/>
    </source>
</evidence>